<organism evidence="9 10">
    <name type="scientific">Kitasatospora phosalacinea</name>
    <dbReference type="NCBI Taxonomy" id="2065"/>
    <lineage>
        <taxon>Bacteria</taxon>
        <taxon>Bacillati</taxon>
        <taxon>Actinomycetota</taxon>
        <taxon>Actinomycetes</taxon>
        <taxon>Kitasatosporales</taxon>
        <taxon>Streptomycetaceae</taxon>
        <taxon>Kitasatospora</taxon>
    </lineage>
</organism>
<feature type="transmembrane region" description="Helical" evidence="7">
    <location>
        <begin position="211"/>
        <end position="230"/>
    </location>
</feature>
<accession>A0ABW6GI84</accession>
<dbReference type="RefSeq" id="WP_380322739.1">
    <property type="nucleotide sequence ID" value="NZ_JBHYPW010000018.1"/>
</dbReference>
<name>A0ABW6GI84_9ACTN</name>
<feature type="compositionally biased region" description="Low complexity" evidence="6">
    <location>
        <begin position="542"/>
        <end position="557"/>
    </location>
</feature>
<keyword evidence="3 7" id="KW-1133">Transmembrane helix</keyword>
<evidence type="ECO:0000256" key="6">
    <source>
        <dbReference type="SAM" id="MobiDB-lite"/>
    </source>
</evidence>
<reference evidence="9 10" key="1">
    <citation type="submission" date="2024-09" db="EMBL/GenBank/DDBJ databases">
        <title>The Natural Products Discovery Center: Release of the First 8490 Sequenced Strains for Exploring Actinobacteria Biosynthetic Diversity.</title>
        <authorList>
            <person name="Kalkreuter E."/>
            <person name="Kautsar S.A."/>
            <person name="Yang D."/>
            <person name="Bader C.D."/>
            <person name="Teijaro C.N."/>
            <person name="Fluegel L."/>
            <person name="Davis C.M."/>
            <person name="Simpson J.R."/>
            <person name="Lauterbach L."/>
            <person name="Steele A.D."/>
            <person name="Gui C."/>
            <person name="Meng S."/>
            <person name="Li G."/>
            <person name="Viehrig K."/>
            <person name="Ye F."/>
            <person name="Su P."/>
            <person name="Kiefer A.F."/>
            <person name="Nichols A."/>
            <person name="Cepeda A.J."/>
            <person name="Yan W."/>
            <person name="Fan B."/>
            <person name="Jiang Y."/>
            <person name="Adhikari A."/>
            <person name="Zheng C.-J."/>
            <person name="Schuster L."/>
            <person name="Cowan T.M."/>
            <person name="Smanski M.J."/>
            <person name="Chevrette M.G."/>
            <person name="De Carvalho L.P.S."/>
            <person name="Shen B."/>
        </authorList>
    </citation>
    <scope>NUCLEOTIDE SEQUENCE [LARGE SCALE GENOMIC DNA]</scope>
    <source>
        <strain evidence="9 10">NPDC058753</strain>
    </source>
</reference>
<dbReference type="InterPro" id="IPR020846">
    <property type="entry name" value="MFS_dom"/>
</dbReference>
<dbReference type="PROSITE" id="PS50850">
    <property type="entry name" value="MFS"/>
    <property type="match status" value="1"/>
</dbReference>
<evidence type="ECO:0000256" key="3">
    <source>
        <dbReference type="ARBA" id="ARBA00022989"/>
    </source>
</evidence>
<keyword evidence="4 7" id="KW-0472">Membrane</keyword>
<evidence type="ECO:0000256" key="7">
    <source>
        <dbReference type="SAM" id="Phobius"/>
    </source>
</evidence>
<feature type="compositionally biased region" description="Pro residues" evidence="6">
    <location>
        <begin position="514"/>
        <end position="541"/>
    </location>
</feature>
<dbReference type="Pfam" id="PF07690">
    <property type="entry name" value="MFS_1"/>
    <property type="match status" value="1"/>
</dbReference>
<evidence type="ECO:0000256" key="4">
    <source>
        <dbReference type="ARBA" id="ARBA00023136"/>
    </source>
</evidence>
<dbReference type="SUPFAM" id="SSF103473">
    <property type="entry name" value="MFS general substrate transporter"/>
    <property type="match status" value="1"/>
</dbReference>
<feature type="transmembrane region" description="Helical" evidence="7">
    <location>
        <begin position="277"/>
        <end position="299"/>
    </location>
</feature>
<feature type="transmembrane region" description="Helical" evidence="7">
    <location>
        <begin position="176"/>
        <end position="199"/>
    </location>
</feature>
<feature type="transmembrane region" description="Helical" evidence="7">
    <location>
        <begin position="236"/>
        <end position="257"/>
    </location>
</feature>
<feature type="region of interest" description="Disordered" evidence="6">
    <location>
        <begin position="507"/>
        <end position="557"/>
    </location>
</feature>
<feature type="transmembrane region" description="Helical" evidence="7">
    <location>
        <begin position="149"/>
        <end position="170"/>
    </location>
</feature>
<comment type="caution">
    <text evidence="9">The sequence shown here is derived from an EMBL/GenBank/DDBJ whole genome shotgun (WGS) entry which is preliminary data.</text>
</comment>
<dbReference type="CDD" id="cd17321">
    <property type="entry name" value="MFS_MMR_MDR_like"/>
    <property type="match status" value="1"/>
</dbReference>
<evidence type="ECO:0000313" key="9">
    <source>
        <dbReference type="EMBL" id="MFE1352323.1"/>
    </source>
</evidence>
<dbReference type="Proteomes" id="UP001599542">
    <property type="component" value="Unassembled WGS sequence"/>
</dbReference>
<dbReference type="InterPro" id="IPR036259">
    <property type="entry name" value="MFS_trans_sf"/>
</dbReference>
<gene>
    <name evidence="9" type="ORF">ACFW6T_10070</name>
</gene>
<evidence type="ECO:0000256" key="5">
    <source>
        <dbReference type="ARBA" id="ARBA00023251"/>
    </source>
</evidence>
<dbReference type="PANTHER" id="PTHR42718">
    <property type="entry name" value="MAJOR FACILITATOR SUPERFAMILY MULTIDRUG TRANSPORTER MFSC"/>
    <property type="match status" value="1"/>
</dbReference>
<comment type="subcellular location">
    <subcellularLocation>
        <location evidence="1">Cell membrane</location>
        <topology evidence="1">Multi-pass membrane protein</topology>
    </subcellularLocation>
</comment>
<dbReference type="PANTHER" id="PTHR42718:SF42">
    <property type="entry name" value="EXPORT PROTEIN"/>
    <property type="match status" value="1"/>
</dbReference>
<dbReference type="Gene3D" id="1.20.1720.10">
    <property type="entry name" value="Multidrug resistance protein D"/>
    <property type="match status" value="2"/>
</dbReference>
<evidence type="ECO:0000313" key="10">
    <source>
        <dbReference type="Proteomes" id="UP001599542"/>
    </source>
</evidence>
<keyword evidence="5" id="KW-0046">Antibiotic resistance</keyword>
<evidence type="ECO:0000256" key="1">
    <source>
        <dbReference type="ARBA" id="ARBA00004651"/>
    </source>
</evidence>
<sequence length="557" mass="56086">MPAPQAPPPALPDPPAPPHPRRWIALVAVALSVLVIGFDTTVLNVALPDLARQLEVGTGQQQWIVDAYTVVFAAALLPAGLLGDRFGRRRTLVLGLALFGAASLLGTLASGPGSLIAARTVMGLAAAFVMPMSLAVVPAVFPPAEQRRATALLTTMTAIGVPLGPIVGGLLLRHFWWGSIFLVNVPLVLLGTVACLLLLPESADPSAPRLDPLAALLATGGLSALTWGVIEGGDLGWGDARVLGTLAGSLLALAWLVRRSRHREHPMLDLRLLAEPVFRWCSVAVTLVSVVLLGGFFVLPAYFQSVLGTDALGSGLRLMPMMAGLLLASRTGDRLVHRFAPRGVIGAGLVLTGLALLFGSRTSAGDGYAWTALWLPLFGAGLGLVLITATASALLLLPPAKAGVGSGLVQTLRQVGGAVGVAVFGALLAAGYRDRLDTGGTPEPAAHLARGSVTAADAVAERLGDPALAASAHGAYLHGMTRVMLVAGVLALLSAVLVAARMPGTDPAAATTPGPGPGPAAVPAAPGPGGPGPGGPGPGGPVRPVAAAAGDPGESSA</sequence>
<dbReference type="EMBL" id="JBHYPX010000015">
    <property type="protein sequence ID" value="MFE1352323.1"/>
    <property type="molecule type" value="Genomic_DNA"/>
</dbReference>
<feature type="transmembrane region" description="Helical" evidence="7">
    <location>
        <begin position="372"/>
        <end position="395"/>
    </location>
</feature>
<evidence type="ECO:0000256" key="2">
    <source>
        <dbReference type="ARBA" id="ARBA00022692"/>
    </source>
</evidence>
<feature type="domain" description="Major facilitator superfamily (MFS) profile" evidence="8">
    <location>
        <begin position="25"/>
        <end position="506"/>
    </location>
</feature>
<feature type="transmembrane region" description="Helical" evidence="7">
    <location>
        <begin position="23"/>
        <end position="43"/>
    </location>
</feature>
<proteinExistence type="predicted"/>
<keyword evidence="10" id="KW-1185">Reference proteome</keyword>
<feature type="transmembrane region" description="Helical" evidence="7">
    <location>
        <begin position="340"/>
        <end position="360"/>
    </location>
</feature>
<feature type="transmembrane region" description="Helical" evidence="7">
    <location>
        <begin position="116"/>
        <end position="137"/>
    </location>
</feature>
<dbReference type="InterPro" id="IPR011701">
    <property type="entry name" value="MFS"/>
</dbReference>
<protein>
    <submittedName>
        <fullName evidence="9">MFS transporter</fullName>
    </submittedName>
</protein>
<feature type="transmembrane region" description="Helical" evidence="7">
    <location>
        <begin position="415"/>
        <end position="432"/>
    </location>
</feature>
<dbReference type="PRINTS" id="PR01036">
    <property type="entry name" value="TCRTETB"/>
</dbReference>
<keyword evidence="2 7" id="KW-0812">Transmembrane</keyword>
<evidence type="ECO:0000259" key="8">
    <source>
        <dbReference type="PROSITE" id="PS50850"/>
    </source>
</evidence>
<feature type="transmembrane region" description="Helical" evidence="7">
    <location>
        <begin position="91"/>
        <end position="110"/>
    </location>
</feature>
<feature type="transmembrane region" description="Helical" evidence="7">
    <location>
        <begin position="483"/>
        <end position="500"/>
    </location>
</feature>